<dbReference type="CDD" id="cd00118">
    <property type="entry name" value="LysM"/>
    <property type="match status" value="2"/>
</dbReference>
<evidence type="ECO:0000313" key="4">
    <source>
        <dbReference type="Proteomes" id="UP001500074"/>
    </source>
</evidence>
<dbReference type="InterPro" id="IPR018392">
    <property type="entry name" value="LysM"/>
</dbReference>
<dbReference type="EMBL" id="BAABKI010000028">
    <property type="protein sequence ID" value="GAA5178177.1"/>
    <property type="molecule type" value="Genomic_DNA"/>
</dbReference>
<dbReference type="Pfam" id="PF01464">
    <property type="entry name" value="SLT"/>
    <property type="match status" value="1"/>
</dbReference>
<dbReference type="InterPro" id="IPR008258">
    <property type="entry name" value="Transglycosylase_SLT_dom_1"/>
</dbReference>
<dbReference type="PROSITE" id="PS51782">
    <property type="entry name" value="LYSM"/>
    <property type="match status" value="2"/>
</dbReference>
<keyword evidence="4" id="KW-1185">Reference proteome</keyword>
<dbReference type="CDD" id="cd16894">
    <property type="entry name" value="MltD-like"/>
    <property type="match status" value="1"/>
</dbReference>
<dbReference type="InterPro" id="IPR036779">
    <property type="entry name" value="LysM_dom_sf"/>
</dbReference>
<dbReference type="SUPFAM" id="SSF53955">
    <property type="entry name" value="Lysozyme-like"/>
    <property type="match status" value="1"/>
</dbReference>
<sequence length="429" mass="47772">MTHRSSRRRAHGLAGGLMLALAVGAAQAQPQTPPTFWNELILEPAASKDAWARLRNDFQWQVDADEPRVQRWLEYYRKSPDNVTAIARQASPWLYWVMEELERRDMPGEIALLPFIESAYDPTAQNPGGATGLWQLMPGTGDALGLRRDWWYDGRFDVISSTRAALDYLQQQADQWYDGDFELALAAYNAGAGTVNRAIRRALAQGKSGSYWDLRLPRQTMSYVPKLLALSQIIARPDEYGISLPAIANKPAFARVQVPGQIDLEQAAKLADVSEAKLEALNPGLLQDVTLPRDASTLLVPIQARETLITALADQPPRAMASWQRYRVKRGDTLSAIANRYAVPVSVLRQENRLNGDIIRIGQTLRVPQGRKTPDSRADTLVVQVKPGDSLSGIAQRHDVTASDIARWNALDSNQYLQPGQRLTLYLAN</sequence>
<dbReference type="PANTHER" id="PTHR33734:SF22">
    <property type="entry name" value="MEMBRANE-BOUND LYTIC MUREIN TRANSGLYCOSYLASE D"/>
    <property type="match status" value="1"/>
</dbReference>
<name>A0ABP9RJN4_9GAMM</name>
<gene>
    <name evidence="3" type="ORF">GCM10023342_27950</name>
</gene>
<proteinExistence type="predicted"/>
<dbReference type="Gene3D" id="1.10.530.10">
    <property type="match status" value="1"/>
</dbReference>
<dbReference type="InterPro" id="IPR023346">
    <property type="entry name" value="Lysozyme-like_dom_sf"/>
</dbReference>
<comment type="caution">
    <text evidence="3">The sequence shown here is derived from an EMBL/GenBank/DDBJ whole genome shotgun (WGS) entry which is preliminary data.</text>
</comment>
<reference evidence="4" key="1">
    <citation type="journal article" date="2019" name="Int. J. Syst. Evol. Microbiol.">
        <title>The Global Catalogue of Microorganisms (GCM) 10K type strain sequencing project: providing services to taxonomists for standard genome sequencing and annotation.</title>
        <authorList>
            <consortium name="The Broad Institute Genomics Platform"/>
            <consortium name="The Broad Institute Genome Sequencing Center for Infectious Disease"/>
            <person name="Wu L."/>
            <person name="Ma J."/>
        </authorList>
    </citation>
    <scope>NUCLEOTIDE SEQUENCE [LARGE SCALE GENOMIC DNA]</scope>
    <source>
        <strain evidence="4">JCM 18472</strain>
    </source>
</reference>
<dbReference type="PANTHER" id="PTHR33734">
    <property type="entry name" value="LYSM DOMAIN-CONTAINING GPI-ANCHORED PROTEIN 2"/>
    <property type="match status" value="1"/>
</dbReference>
<feature type="chain" id="PRO_5047048961" evidence="1">
    <location>
        <begin position="29"/>
        <end position="429"/>
    </location>
</feature>
<dbReference type="SMART" id="SM00257">
    <property type="entry name" value="LysM"/>
    <property type="match status" value="2"/>
</dbReference>
<dbReference type="InterPro" id="IPR006311">
    <property type="entry name" value="TAT_signal"/>
</dbReference>
<feature type="domain" description="LysM" evidence="2">
    <location>
        <begin position="381"/>
        <end position="425"/>
    </location>
</feature>
<keyword evidence="1" id="KW-0732">Signal</keyword>
<evidence type="ECO:0000313" key="3">
    <source>
        <dbReference type="EMBL" id="GAA5178177.1"/>
    </source>
</evidence>
<protein>
    <submittedName>
        <fullName evidence="3">LysM peptidoglycan-binding domain-containing protein</fullName>
    </submittedName>
</protein>
<dbReference type="Gene3D" id="3.10.350.10">
    <property type="entry name" value="LysM domain"/>
    <property type="match status" value="2"/>
</dbReference>
<dbReference type="PROSITE" id="PS51318">
    <property type="entry name" value="TAT"/>
    <property type="match status" value="1"/>
</dbReference>
<accession>A0ABP9RJN4</accession>
<organism evidence="3 4">
    <name type="scientific">Modicisalibacter zincidurans</name>
    <dbReference type="NCBI Taxonomy" id="1178777"/>
    <lineage>
        <taxon>Bacteria</taxon>
        <taxon>Pseudomonadati</taxon>
        <taxon>Pseudomonadota</taxon>
        <taxon>Gammaproteobacteria</taxon>
        <taxon>Oceanospirillales</taxon>
        <taxon>Halomonadaceae</taxon>
        <taxon>Modicisalibacter</taxon>
    </lineage>
</organism>
<dbReference type="SUPFAM" id="SSF54106">
    <property type="entry name" value="LysM domain"/>
    <property type="match status" value="2"/>
</dbReference>
<dbReference type="Pfam" id="PF01476">
    <property type="entry name" value="LysM"/>
    <property type="match status" value="2"/>
</dbReference>
<evidence type="ECO:0000256" key="1">
    <source>
        <dbReference type="SAM" id="SignalP"/>
    </source>
</evidence>
<evidence type="ECO:0000259" key="2">
    <source>
        <dbReference type="PROSITE" id="PS51782"/>
    </source>
</evidence>
<feature type="domain" description="LysM" evidence="2">
    <location>
        <begin position="324"/>
        <end position="367"/>
    </location>
</feature>
<feature type="signal peptide" evidence="1">
    <location>
        <begin position="1"/>
        <end position="28"/>
    </location>
</feature>
<dbReference type="Proteomes" id="UP001500074">
    <property type="component" value="Unassembled WGS sequence"/>
</dbReference>
<dbReference type="RefSeq" id="WP_031383570.1">
    <property type="nucleotide sequence ID" value="NZ_BAABKI010000028.1"/>
</dbReference>